<organism evidence="1 2">
    <name type="scientific">Artemisia annua</name>
    <name type="common">Sweet wormwood</name>
    <dbReference type="NCBI Taxonomy" id="35608"/>
    <lineage>
        <taxon>Eukaryota</taxon>
        <taxon>Viridiplantae</taxon>
        <taxon>Streptophyta</taxon>
        <taxon>Embryophyta</taxon>
        <taxon>Tracheophyta</taxon>
        <taxon>Spermatophyta</taxon>
        <taxon>Magnoliopsida</taxon>
        <taxon>eudicotyledons</taxon>
        <taxon>Gunneridae</taxon>
        <taxon>Pentapetalae</taxon>
        <taxon>asterids</taxon>
        <taxon>campanulids</taxon>
        <taxon>Asterales</taxon>
        <taxon>Asteraceae</taxon>
        <taxon>Asteroideae</taxon>
        <taxon>Anthemideae</taxon>
        <taxon>Artemisiinae</taxon>
        <taxon>Artemisia</taxon>
    </lineage>
</organism>
<protein>
    <submittedName>
        <fullName evidence="1">Pentatricopeptide repeat-containing protein</fullName>
    </submittedName>
</protein>
<dbReference type="InterPro" id="IPR011990">
    <property type="entry name" value="TPR-like_helical_dom_sf"/>
</dbReference>
<gene>
    <name evidence="1" type="ORF">CTI12_AA616430</name>
</gene>
<comment type="caution">
    <text evidence="1">The sequence shown here is derived from an EMBL/GenBank/DDBJ whole genome shotgun (WGS) entry which is preliminary data.</text>
</comment>
<dbReference type="Proteomes" id="UP000245207">
    <property type="component" value="Unassembled WGS sequence"/>
</dbReference>
<dbReference type="Gene3D" id="1.25.40.10">
    <property type="entry name" value="Tetratricopeptide repeat domain"/>
    <property type="match status" value="1"/>
</dbReference>
<accession>A0A2U1KD94</accession>
<proteinExistence type="predicted"/>
<sequence>MYCALGHWNNAYKFFREMIEDKCLKPSNGDYDMVLGQLRKAGQIKKHEELVEKMVSRGFVARPLLLPFIEVVTPILLVASLESTNICYHKKLCCSMFVVEMIEEKCLKLSHGDYEIVSSQLRKVQIKTHEVSVQKMVRVLLLDLCSSHAFTPCVFLFTLERRIPIFYKRLILKCKTIMVTMVFVARSASS</sequence>
<dbReference type="EMBL" id="PKPP01021734">
    <property type="protein sequence ID" value="PWA34725.1"/>
    <property type="molecule type" value="Genomic_DNA"/>
</dbReference>
<dbReference type="AlphaFoldDB" id="A0A2U1KD94"/>
<evidence type="ECO:0000313" key="2">
    <source>
        <dbReference type="Proteomes" id="UP000245207"/>
    </source>
</evidence>
<reference evidence="1 2" key="1">
    <citation type="journal article" date="2018" name="Mol. Plant">
        <title>The genome of Artemisia annua provides insight into the evolution of Asteraceae family and artemisinin biosynthesis.</title>
        <authorList>
            <person name="Shen Q."/>
            <person name="Zhang L."/>
            <person name="Liao Z."/>
            <person name="Wang S."/>
            <person name="Yan T."/>
            <person name="Shi P."/>
            <person name="Liu M."/>
            <person name="Fu X."/>
            <person name="Pan Q."/>
            <person name="Wang Y."/>
            <person name="Lv Z."/>
            <person name="Lu X."/>
            <person name="Zhang F."/>
            <person name="Jiang W."/>
            <person name="Ma Y."/>
            <person name="Chen M."/>
            <person name="Hao X."/>
            <person name="Li L."/>
            <person name="Tang Y."/>
            <person name="Lv G."/>
            <person name="Zhou Y."/>
            <person name="Sun X."/>
            <person name="Brodelius P.E."/>
            <person name="Rose J.K.C."/>
            <person name="Tang K."/>
        </authorList>
    </citation>
    <scope>NUCLEOTIDE SEQUENCE [LARGE SCALE GENOMIC DNA]</scope>
    <source>
        <strain evidence="2">cv. Huhao1</strain>
        <tissue evidence="1">Leaf</tissue>
    </source>
</reference>
<evidence type="ECO:0000313" key="1">
    <source>
        <dbReference type="EMBL" id="PWA34725.1"/>
    </source>
</evidence>
<name>A0A2U1KD94_ARTAN</name>
<dbReference type="OrthoDB" id="1743604at2759"/>
<dbReference type="STRING" id="35608.A0A2U1KD94"/>
<keyword evidence="2" id="KW-1185">Reference proteome</keyword>